<sequence length="54" mass="5258">MGTKLRGKAVPILSMGRVTPTRIIPGSAAAVAVAVSDTTVAGFATGVLAGPGHQ</sequence>
<name>A0AAU7QK64_9GAMM</name>
<reference evidence="1" key="1">
    <citation type="submission" date="2024-06" db="EMBL/GenBank/DDBJ databases">
        <authorList>
            <person name="Sun Y."/>
        </authorList>
    </citation>
    <scope>NUCLEOTIDE SEQUENCE</scope>
    <source>
        <strain evidence="1">IGA1.0</strain>
    </source>
</reference>
<evidence type="ECO:0000313" key="1">
    <source>
        <dbReference type="EMBL" id="XBS89474.1"/>
    </source>
</evidence>
<dbReference type="AlphaFoldDB" id="A0AAU7QK64"/>
<organism evidence="1">
    <name type="scientific">Rhodanobacter sp. IGA1.0</name>
    <dbReference type="NCBI Taxonomy" id="3158582"/>
    <lineage>
        <taxon>Bacteria</taxon>
        <taxon>Pseudomonadati</taxon>
        <taxon>Pseudomonadota</taxon>
        <taxon>Gammaproteobacteria</taxon>
        <taxon>Lysobacterales</taxon>
        <taxon>Rhodanobacteraceae</taxon>
        <taxon>Rhodanobacter</taxon>
    </lineage>
</organism>
<accession>A0AAU7QK64</accession>
<gene>
    <name evidence="1" type="ORF">ABNK63_13890</name>
</gene>
<protein>
    <submittedName>
        <fullName evidence="1">Uncharacterized protein</fullName>
    </submittedName>
</protein>
<dbReference type="RefSeq" id="WP_350015965.1">
    <property type="nucleotide sequence ID" value="NZ_CP157948.1"/>
</dbReference>
<proteinExistence type="predicted"/>
<dbReference type="EMBL" id="CP157948">
    <property type="protein sequence ID" value="XBS89474.1"/>
    <property type="molecule type" value="Genomic_DNA"/>
</dbReference>